<dbReference type="Pfam" id="PF02836">
    <property type="entry name" value="Glyco_hydro_2_C"/>
    <property type="match status" value="1"/>
</dbReference>
<dbReference type="PANTHER" id="PTHR46323:SF2">
    <property type="entry name" value="BETA-GALACTOSIDASE"/>
    <property type="match status" value="1"/>
</dbReference>
<feature type="domain" description="Glycoside hydrolase family 2 immunoglobulin-like beta-sandwich" evidence="6">
    <location>
        <begin position="165"/>
        <end position="269"/>
    </location>
</feature>
<evidence type="ECO:0000256" key="3">
    <source>
        <dbReference type="ARBA" id="ARBA00012756"/>
    </source>
</evidence>
<dbReference type="Gene3D" id="2.60.40.10">
    <property type="entry name" value="Immunoglobulins"/>
    <property type="match status" value="1"/>
</dbReference>
<evidence type="ECO:0000256" key="4">
    <source>
        <dbReference type="ARBA" id="ARBA00022801"/>
    </source>
</evidence>
<dbReference type="InterPro" id="IPR036156">
    <property type="entry name" value="Beta-gal/glucu_dom_sf"/>
</dbReference>
<dbReference type="Gene3D" id="3.20.20.80">
    <property type="entry name" value="Glycosidases"/>
    <property type="match status" value="1"/>
</dbReference>
<gene>
    <name evidence="8" type="ORF">CE91St3_21480</name>
</gene>
<comment type="similarity">
    <text evidence="2">Belongs to the glycosyl hydrolase 2 family.</text>
</comment>
<comment type="caution">
    <text evidence="8">The sequence shown here is derived from an EMBL/GenBank/DDBJ whole genome shotgun (WGS) entry which is preliminary data.</text>
</comment>
<evidence type="ECO:0000259" key="7">
    <source>
        <dbReference type="Pfam" id="PF02836"/>
    </source>
</evidence>
<evidence type="ECO:0000256" key="2">
    <source>
        <dbReference type="ARBA" id="ARBA00007401"/>
    </source>
</evidence>
<dbReference type="InterPro" id="IPR017853">
    <property type="entry name" value="GH"/>
</dbReference>
<dbReference type="InterPro" id="IPR006102">
    <property type="entry name" value="Ig-like_GH2"/>
</dbReference>
<evidence type="ECO:0000313" key="8">
    <source>
        <dbReference type="EMBL" id="GKH72285.1"/>
    </source>
</evidence>
<dbReference type="Gene3D" id="2.60.120.260">
    <property type="entry name" value="Galactose-binding domain-like"/>
    <property type="match status" value="1"/>
</dbReference>
<dbReference type="AlphaFoldDB" id="A0AA37K829"/>
<dbReference type="InterPro" id="IPR013783">
    <property type="entry name" value="Ig-like_fold"/>
</dbReference>
<dbReference type="GO" id="GO:0005990">
    <property type="term" value="P:lactose catabolic process"/>
    <property type="evidence" value="ECO:0007669"/>
    <property type="project" value="TreeGrafter"/>
</dbReference>
<reference evidence="8" key="1">
    <citation type="submission" date="2022-01" db="EMBL/GenBank/DDBJ databases">
        <title>Novel bile acid biosynthetic pathways are enriched in the microbiome of centenarians.</title>
        <authorList>
            <person name="Sato Y."/>
            <person name="Atarashi K."/>
            <person name="Plichta R.D."/>
            <person name="Arai Y."/>
            <person name="Sasajima S."/>
            <person name="Kearney M.S."/>
            <person name="Suda W."/>
            <person name="Takeshita K."/>
            <person name="Sasaki T."/>
            <person name="Okamoto S."/>
            <person name="Skelly N.A."/>
            <person name="Okamura Y."/>
            <person name="Vlamakis H."/>
            <person name="Li Y."/>
            <person name="Tanoue T."/>
            <person name="Takei H."/>
            <person name="Nittono H."/>
            <person name="Narushima S."/>
            <person name="Irie J."/>
            <person name="Itoh H."/>
            <person name="Moriya K."/>
            <person name="Sugiura Y."/>
            <person name="Suematsu M."/>
            <person name="Moritoki N."/>
            <person name="Shibata S."/>
            <person name="Littman R.D."/>
            <person name="Fischbach A.M."/>
            <person name="Uwamino Y."/>
            <person name="Inoue T."/>
            <person name="Honda A."/>
            <person name="Hattori M."/>
            <person name="Murai T."/>
            <person name="Xavier J.R."/>
            <person name="Hirose N."/>
            <person name="Honda K."/>
        </authorList>
    </citation>
    <scope>NUCLEOTIDE SEQUENCE</scope>
    <source>
        <strain evidence="8">CE91-St3</strain>
    </source>
</reference>
<organism evidence="8 9">
    <name type="scientific">Parabacteroides merdae</name>
    <dbReference type="NCBI Taxonomy" id="46503"/>
    <lineage>
        <taxon>Bacteria</taxon>
        <taxon>Pseudomonadati</taxon>
        <taxon>Bacteroidota</taxon>
        <taxon>Bacteroidia</taxon>
        <taxon>Bacteroidales</taxon>
        <taxon>Tannerellaceae</taxon>
        <taxon>Parabacteroides</taxon>
    </lineage>
</organism>
<protein>
    <recommendedName>
        <fullName evidence="3">beta-galactosidase</fullName>
        <ecNumber evidence="3">3.2.1.23</ecNumber>
    </recommendedName>
</protein>
<dbReference type="EC" id="3.2.1.23" evidence="3"/>
<keyword evidence="5" id="KW-0326">Glycosidase</keyword>
<dbReference type="InterPro" id="IPR050347">
    <property type="entry name" value="Bact_Beta-galactosidase"/>
</dbReference>
<dbReference type="SUPFAM" id="SSF49785">
    <property type="entry name" value="Galactose-binding domain-like"/>
    <property type="match status" value="1"/>
</dbReference>
<name>A0AA37K829_9BACT</name>
<sequence>MQLDTAGAGIAPDWLTKSCTDSLFLPGTTDMGKKGTYNTDMTLTTSLSREYVFEGKALYTKQVDIPEEWDGTSVRLVMERTKPTTIWIDGKEVGANNDISTAQQYDLSSYLFPGTHTVAILVDNGKQAVPEKVYGSSHAYSASTQTNWNGIIGDFYLESVPLCGIDDIQLYPDVAKKVVTARVTLRNPDKGAGKGILSFYAEAWNTDKQHKTPVQTVEVDWTKPEQELELALGDKALLWSEFTPSLYRFSVSLKTDQSVDTEQATFGLRDFKTKGRQFTMNGKTTFLRGKHDACVFPLIAHTAMDVETWRHYFQVAKQYGINHYRFHSWCPPEACFEAADIEGIYLQPELPIWGNIDIDDTELCDYLLKEGRNLHRAYSNHASFVMFGLGNEMSGEEGLAMLIQTFKKEDNRHIYSSGSNNYLGFKGKQANEDYFTTCRVGREGDKQFNTHARASFSFADAYDGGYLNHTYPNSEMDFSSANVLCDVPIISHETGQFQVYPNYEEIKKYTGVLKPRNFEIFKKRLEEAGMINLAYDFMMASGKWSALLYRADIEMNLRTPEWGGFQLLDLQDYPGQGSAYVGILDAFMESKGLIAPEEWRHFCSEVVPLFCTEKFCWTNDEALTGEVEIANYSESDLNSKQLSWTLTDSKQQVLDKGVLPLQVKQGELAKVGTLKPAIASVRKAEKVTLALSIDGTPYRNDYSLWIYPAADKEVAPSEDICVTDDLDAHLKYLTEGGKVLWFPSKDKHKDQTVGGLFQTDYWNYRMFRTICENLDRPVSPGTLGILTDPGHPALADFPTEFHTNWQWFPIIKQSYPMILDRLSDDYRPIVQVIDNVERNHKLGLLFEFKVGNGKLLVCMSDLKAVQDKPEARQFYRSILEYMESSAFAPSYSLSAKDLQDLFTAKVKTGEMKKLFNISSYK</sequence>
<evidence type="ECO:0000256" key="5">
    <source>
        <dbReference type="ARBA" id="ARBA00023295"/>
    </source>
</evidence>
<dbReference type="InterPro" id="IPR008979">
    <property type="entry name" value="Galactose-bd-like_sf"/>
</dbReference>
<dbReference type="GO" id="GO:0004565">
    <property type="term" value="F:beta-galactosidase activity"/>
    <property type="evidence" value="ECO:0007669"/>
    <property type="project" value="UniProtKB-EC"/>
</dbReference>
<dbReference type="PANTHER" id="PTHR46323">
    <property type="entry name" value="BETA-GALACTOSIDASE"/>
    <property type="match status" value="1"/>
</dbReference>
<dbReference type="EMBL" id="BQNZ01000002">
    <property type="protein sequence ID" value="GKH72285.1"/>
    <property type="molecule type" value="Genomic_DNA"/>
</dbReference>
<feature type="domain" description="Glycoside hydrolase family 2 catalytic" evidence="7">
    <location>
        <begin position="273"/>
        <end position="412"/>
    </location>
</feature>
<proteinExistence type="inferred from homology"/>
<accession>A0AA37K829</accession>
<dbReference type="GO" id="GO:0009341">
    <property type="term" value="C:beta-galactosidase complex"/>
    <property type="evidence" value="ECO:0007669"/>
    <property type="project" value="TreeGrafter"/>
</dbReference>
<evidence type="ECO:0000256" key="1">
    <source>
        <dbReference type="ARBA" id="ARBA00001412"/>
    </source>
</evidence>
<dbReference type="SUPFAM" id="SSF51445">
    <property type="entry name" value="(Trans)glycosidases"/>
    <property type="match status" value="1"/>
</dbReference>
<dbReference type="SUPFAM" id="SSF49303">
    <property type="entry name" value="beta-Galactosidase/glucuronidase domain"/>
    <property type="match status" value="1"/>
</dbReference>
<evidence type="ECO:0000313" key="9">
    <source>
        <dbReference type="Proteomes" id="UP001055114"/>
    </source>
</evidence>
<keyword evidence="4" id="KW-0378">Hydrolase</keyword>
<comment type="catalytic activity">
    <reaction evidence="1">
        <text>Hydrolysis of terminal non-reducing beta-D-galactose residues in beta-D-galactosides.</text>
        <dbReference type="EC" id="3.2.1.23"/>
    </reaction>
</comment>
<dbReference type="Proteomes" id="UP001055114">
    <property type="component" value="Unassembled WGS sequence"/>
</dbReference>
<dbReference type="InterPro" id="IPR006103">
    <property type="entry name" value="Glyco_hydro_2_cat"/>
</dbReference>
<dbReference type="Pfam" id="PF00703">
    <property type="entry name" value="Glyco_hydro_2"/>
    <property type="match status" value="1"/>
</dbReference>
<evidence type="ECO:0000259" key="6">
    <source>
        <dbReference type="Pfam" id="PF00703"/>
    </source>
</evidence>